<sequence length="113" mass="13089">MVLISYLPRAKSESLQIKPLEPKIKANNLKIETNIPIVGIFSTCAPYRPNPIGLSVVKLLKIQDNTIIIDDCDLYNKTLILDIKPYIYTVSEEVRIAEWRKRMLEYIRTLNLE</sequence>
<dbReference type="AlphaFoldDB" id="A0A2U9ICX0"/>
<dbReference type="InterPro" id="IPR036414">
    <property type="entry name" value="YaeB_N_sf"/>
</dbReference>
<name>A0A2U9ICX0_9CREN</name>
<dbReference type="Proteomes" id="UP000248044">
    <property type="component" value="Chromosome"/>
</dbReference>
<proteinExistence type="inferred from homology"/>
<dbReference type="PROSITE" id="PS51668">
    <property type="entry name" value="TSAA_2"/>
    <property type="match status" value="1"/>
</dbReference>
<accession>A0A2U9ICX0</accession>
<dbReference type="Pfam" id="PF01980">
    <property type="entry name" value="TrmO_N"/>
    <property type="match status" value="1"/>
</dbReference>
<feature type="domain" description="TsaA-like" evidence="3">
    <location>
        <begin position="1"/>
        <end position="95"/>
    </location>
</feature>
<dbReference type="KEGG" id="abri:DFR85_03675"/>
<dbReference type="InterPro" id="IPR023370">
    <property type="entry name" value="TrmO-like_N"/>
</dbReference>
<comment type="similarity">
    <text evidence="2">Belongs to the tRNA methyltransferase O family.</text>
</comment>
<organism evidence="4 5">
    <name type="scientific">Acidianus brierleyi</name>
    <dbReference type="NCBI Taxonomy" id="41673"/>
    <lineage>
        <taxon>Archaea</taxon>
        <taxon>Thermoproteota</taxon>
        <taxon>Thermoprotei</taxon>
        <taxon>Sulfolobales</taxon>
        <taxon>Sulfolobaceae</taxon>
        <taxon>Acidianus</taxon>
    </lineage>
</organism>
<keyword evidence="1" id="KW-0949">S-adenosyl-L-methionine</keyword>
<evidence type="ECO:0000313" key="4">
    <source>
        <dbReference type="EMBL" id="AWR93849.1"/>
    </source>
</evidence>
<keyword evidence="5" id="KW-1185">Reference proteome</keyword>
<dbReference type="EMBL" id="CP029289">
    <property type="protein sequence ID" value="AWR93849.1"/>
    <property type="molecule type" value="Genomic_DNA"/>
</dbReference>
<dbReference type="InterPro" id="IPR036413">
    <property type="entry name" value="YaeB-like_sf"/>
</dbReference>
<evidence type="ECO:0000256" key="1">
    <source>
        <dbReference type="ARBA" id="ARBA00022691"/>
    </source>
</evidence>
<reference evidence="4 5" key="1">
    <citation type="submission" date="2018-05" db="EMBL/GenBank/DDBJ databases">
        <title>Complete Genome Sequences of Extremely Thermoacidophilic, Metal-Mobilizing Type-Strain Members of the Archaeal Family Sulfolobaceae: Acidianus brierleyi DSM-1651T, Acidianus sulfidivorans DSM-18786T, Metallosphaera hakonensis DSM-7519T, and Metallosphaera prunae DSM-10039T.</title>
        <authorList>
            <person name="Counts J.A."/>
            <person name="Kelly R.M."/>
        </authorList>
    </citation>
    <scope>NUCLEOTIDE SEQUENCE [LARGE SCALE GENOMIC DNA]</scope>
    <source>
        <strain evidence="4 5">DSM 1651</strain>
    </source>
</reference>
<dbReference type="SUPFAM" id="SSF118196">
    <property type="entry name" value="YaeB-like"/>
    <property type="match status" value="1"/>
</dbReference>
<protein>
    <recommendedName>
        <fullName evidence="3">TsaA-like domain-containing protein</fullName>
    </recommendedName>
</protein>
<dbReference type="PANTHER" id="PTHR12818:SF0">
    <property type="entry name" value="TRNA (ADENINE(37)-N6)-METHYLTRANSFERASE"/>
    <property type="match status" value="1"/>
</dbReference>
<dbReference type="OrthoDB" id="40408at2157"/>
<dbReference type="PANTHER" id="PTHR12818">
    <property type="entry name" value="TRNA (ADENINE(37)-N6)-METHYLTRANSFERASE"/>
    <property type="match status" value="1"/>
</dbReference>
<evidence type="ECO:0000259" key="3">
    <source>
        <dbReference type="PROSITE" id="PS51668"/>
    </source>
</evidence>
<dbReference type="Gene3D" id="2.40.30.70">
    <property type="entry name" value="YaeB-like"/>
    <property type="match status" value="1"/>
</dbReference>
<evidence type="ECO:0000313" key="5">
    <source>
        <dbReference type="Proteomes" id="UP000248044"/>
    </source>
</evidence>
<dbReference type="InterPro" id="IPR040372">
    <property type="entry name" value="YaeB-like"/>
</dbReference>
<evidence type="ECO:0000256" key="2">
    <source>
        <dbReference type="ARBA" id="ARBA00033753"/>
    </source>
</evidence>
<gene>
    <name evidence="4" type="ORF">DFR85_03675</name>
</gene>